<sequence>MAKNDSGNWEKSPFIICFGEMLIDFVPTVSGVSLAEATAFKKAAGGAPANVAVGIARLGGSSAFIGKVGDDEFGHMLSNILKINNVDYSGVCFDTGARTALAFVTLRADGEREFMFYRNPSADMLLKESELDFHLIKKGSIFHYGSISLIEEPCRSTHLAALNFAKKEGLILSYDPNLRLPLWPSADAAREGIKSIWEYADVIKVSEEEISFLTGDEDPYSDEVVYNKLFHDNLKLLVVTEGEKGCRYYTKKFHGRVGGFIVNAVDTTGAGDSFVSGLLLHLASNLDLYKDEKKLKEALVFANACGAITVTERGAIPSLPTKEAVLDFIPKGNEQPHSLCLIS</sequence>
<keyword evidence="6" id="KW-0067">ATP-binding</keyword>
<keyword evidence="7" id="KW-0119">Carbohydrate metabolism</keyword>
<name>A0A8T3BVC4_DENNO</name>
<comment type="caution">
    <text evidence="12">The sequence shown here is derived from an EMBL/GenBank/DDBJ whole genome shotgun (WGS) entry which is preliminary data.</text>
</comment>
<organism evidence="12 13">
    <name type="scientific">Dendrobium nobile</name>
    <name type="common">Orchid</name>
    <dbReference type="NCBI Taxonomy" id="94219"/>
    <lineage>
        <taxon>Eukaryota</taxon>
        <taxon>Viridiplantae</taxon>
        <taxon>Streptophyta</taxon>
        <taxon>Embryophyta</taxon>
        <taxon>Tracheophyta</taxon>
        <taxon>Spermatophyta</taxon>
        <taxon>Magnoliopsida</taxon>
        <taxon>Liliopsida</taxon>
        <taxon>Asparagales</taxon>
        <taxon>Orchidaceae</taxon>
        <taxon>Epidendroideae</taxon>
        <taxon>Malaxideae</taxon>
        <taxon>Dendrobiinae</taxon>
        <taxon>Dendrobium</taxon>
    </lineage>
</organism>
<dbReference type="SMR" id="A0A8T3BVC4"/>
<dbReference type="OrthoDB" id="415590at2759"/>
<evidence type="ECO:0000256" key="10">
    <source>
        <dbReference type="RuleBase" id="RU003704"/>
    </source>
</evidence>
<reference evidence="12" key="1">
    <citation type="journal article" date="2022" name="Front. Genet.">
        <title>Chromosome-Scale Assembly of the Dendrobium nobile Genome Provides Insights Into the Molecular Mechanism of the Biosynthesis of the Medicinal Active Ingredient of Dendrobium.</title>
        <authorList>
            <person name="Xu Q."/>
            <person name="Niu S.-C."/>
            <person name="Li K.-L."/>
            <person name="Zheng P.-J."/>
            <person name="Zhang X.-J."/>
            <person name="Jia Y."/>
            <person name="Liu Y."/>
            <person name="Niu Y.-X."/>
            <person name="Yu L.-H."/>
            <person name="Chen D.-F."/>
            <person name="Zhang G.-Q."/>
        </authorList>
    </citation>
    <scope>NUCLEOTIDE SEQUENCE</scope>
    <source>
        <tissue evidence="12">Leaf</tissue>
    </source>
</reference>
<comment type="pathway">
    <text evidence="1">Glycan biosynthesis; starch biosynthesis.</text>
</comment>
<dbReference type="PROSITE" id="PS00583">
    <property type="entry name" value="PFKB_KINASES_1"/>
    <property type="match status" value="1"/>
</dbReference>
<protein>
    <recommendedName>
        <fullName evidence="8">fructokinase</fullName>
        <ecNumber evidence="8">2.7.1.4</ecNumber>
    </recommendedName>
</protein>
<proteinExistence type="inferred from homology"/>
<evidence type="ECO:0000256" key="8">
    <source>
        <dbReference type="ARBA" id="ARBA00038887"/>
    </source>
</evidence>
<evidence type="ECO:0000256" key="6">
    <source>
        <dbReference type="ARBA" id="ARBA00022840"/>
    </source>
</evidence>
<dbReference type="Gene3D" id="3.40.1190.20">
    <property type="match status" value="1"/>
</dbReference>
<dbReference type="CDD" id="cd01167">
    <property type="entry name" value="bac_FRK"/>
    <property type="match status" value="1"/>
</dbReference>
<comment type="catalytic activity">
    <reaction evidence="9">
        <text>D-fructose + ATP = D-fructose 6-phosphate + ADP + H(+)</text>
        <dbReference type="Rhea" id="RHEA:16125"/>
        <dbReference type="ChEBI" id="CHEBI:15378"/>
        <dbReference type="ChEBI" id="CHEBI:30616"/>
        <dbReference type="ChEBI" id="CHEBI:37721"/>
        <dbReference type="ChEBI" id="CHEBI:61527"/>
        <dbReference type="ChEBI" id="CHEBI:456216"/>
        <dbReference type="EC" id="2.7.1.4"/>
    </reaction>
</comment>
<evidence type="ECO:0000313" key="12">
    <source>
        <dbReference type="EMBL" id="KAI0520410.1"/>
    </source>
</evidence>
<dbReference type="InterPro" id="IPR011611">
    <property type="entry name" value="PfkB_dom"/>
</dbReference>
<accession>A0A8T3BVC4</accession>
<feature type="domain" description="Carbohydrate kinase PfkB" evidence="11">
    <location>
        <begin position="14"/>
        <end position="321"/>
    </location>
</feature>
<dbReference type="GO" id="GO:0005829">
    <property type="term" value="C:cytosol"/>
    <property type="evidence" value="ECO:0007669"/>
    <property type="project" value="TreeGrafter"/>
</dbReference>
<dbReference type="Pfam" id="PF00294">
    <property type="entry name" value="PfkB"/>
    <property type="match status" value="1"/>
</dbReference>
<evidence type="ECO:0000256" key="1">
    <source>
        <dbReference type="ARBA" id="ARBA00004727"/>
    </source>
</evidence>
<dbReference type="PROSITE" id="PS00584">
    <property type="entry name" value="PFKB_KINASES_2"/>
    <property type="match status" value="1"/>
</dbReference>
<dbReference type="PANTHER" id="PTHR43085">
    <property type="entry name" value="HEXOKINASE FAMILY MEMBER"/>
    <property type="match status" value="1"/>
</dbReference>
<evidence type="ECO:0000259" key="11">
    <source>
        <dbReference type="Pfam" id="PF00294"/>
    </source>
</evidence>
<dbReference type="GO" id="GO:0008865">
    <property type="term" value="F:fructokinase activity"/>
    <property type="evidence" value="ECO:0007669"/>
    <property type="project" value="UniProtKB-EC"/>
</dbReference>
<evidence type="ECO:0000256" key="2">
    <source>
        <dbReference type="ARBA" id="ARBA00010688"/>
    </source>
</evidence>
<dbReference type="InterPro" id="IPR002173">
    <property type="entry name" value="Carboh/pur_kinase_PfkB_CS"/>
</dbReference>
<dbReference type="GO" id="GO:0006000">
    <property type="term" value="P:fructose metabolic process"/>
    <property type="evidence" value="ECO:0007669"/>
    <property type="project" value="TreeGrafter"/>
</dbReference>
<dbReference type="InterPro" id="IPR050306">
    <property type="entry name" value="PfkB_Carbo_kinase"/>
</dbReference>
<keyword evidence="3 10" id="KW-0808">Transferase</keyword>
<dbReference type="InterPro" id="IPR002139">
    <property type="entry name" value="Ribo/fructo_kinase"/>
</dbReference>
<dbReference type="InterPro" id="IPR029056">
    <property type="entry name" value="Ribokinase-like"/>
</dbReference>
<dbReference type="Proteomes" id="UP000829196">
    <property type="component" value="Unassembled WGS sequence"/>
</dbReference>
<keyword evidence="4" id="KW-0547">Nucleotide-binding</keyword>
<evidence type="ECO:0000256" key="9">
    <source>
        <dbReference type="ARBA" id="ARBA00048451"/>
    </source>
</evidence>
<evidence type="ECO:0000256" key="5">
    <source>
        <dbReference type="ARBA" id="ARBA00022777"/>
    </source>
</evidence>
<dbReference type="SUPFAM" id="SSF53613">
    <property type="entry name" value="Ribokinase-like"/>
    <property type="match status" value="1"/>
</dbReference>
<keyword evidence="5 10" id="KW-0418">Kinase</keyword>
<comment type="similarity">
    <text evidence="2 10">Belongs to the carbohydrate kinase PfkB family.</text>
</comment>
<evidence type="ECO:0000256" key="7">
    <source>
        <dbReference type="ARBA" id="ARBA00023277"/>
    </source>
</evidence>
<dbReference type="EC" id="2.7.1.4" evidence="8"/>
<dbReference type="PANTHER" id="PTHR43085:SF1">
    <property type="entry name" value="PSEUDOURIDINE KINASE-RELATED"/>
    <property type="match status" value="1"/>
</dbReference>
<dbReference type="FunFam" id="3.40.1190.20:FF:000005">
    <property type="entry name" value="Probable fructokinase-2"/>
    <property type="match status" value="1"/>
</dbReference>
<dbReference type="GO" id="GO:0005524">
    <property type="term" value="F:ATP binding"/>
    <property type="evidence" value="ECO:0007669"/>
    <property type="project" value="UniProtKB-KW"/>
</dbReference>
<evidence type="ECO:0000256" key="4">
    <source>
        <dbReference type="ARBA" id="ARBA00022741"/>
    </source>
</evidence>
<dbReference type="PRINTS" id="PR00990">
    <property type="entry name" value="RIBOKINASE"/>
</dbReference>
<evidence type="ECO:0000313" key="13">
    <source>
        <dbReference type="Proteomes" id="UP000829196"/>
    </source>
</evidence>
<evidence type="ECO:0000256" key="3">
    <source>
        <dbReference type="ARBA" id="ARBA00022679"/>
    </source>
</evidence>
<keyword evidence="13" id="KW-1185">Reference proteome</keyword>
<dbReference type="EMBL" id="JAGYWB010000006">
    <property type="protein sequence ID" value="KAI0520410.1"/>
    <property type="molecule type" value="Genomic_DNA"/>
</dbReference>
<dbReference type="AlphaFoldDB" id="A0A8T3BVC4"/>
<gene>
    <name evidence="12" type="ORF">KFK09_007884</name>
</gene>